<feature type="domain" description="Glycine cleavage system P-protein N-terminal" evidence="11">
    <location>
        <begin position="56"/>
        <end position="480"/>
    </location>
</feature>
<evidence type="ECO:0000256" key="3">
    <source>
        <dbReference type="ARBA" id="ARBA00010756"/>
    </source>
</evidence>
<dbReference type="InterPro" id="IPR049316">
    <property type="entry name" value="GDC-P_C"/>
</dbReference>
<keyword evidence="5 8" id="KW-0560">Oxidoreductase</keyword>
<dbReference type="GO" id="GO:0019464">
    <property type="term" value="P:glycine decarboxylation via glycine cleavage system"/>
    <property type="evidence" value="ECO:0007669"/>
    <property type="project" value="UniProtKB-UniRule"/>
</dbReference>
<dbReference type="FunFam" id="3.40.640.10:FF:000005">
    <property type="entry name" value="Glycine dehydrogenase (decarboxylating), mitochondrial"/>
    <property type="match status" value="1"/>
</dbReference>
<evidence type="ECO:0000256" key="9">
    <source>
        <dbReference type="PIRSR" id="PIRSR603437-50"/>
    </source>
</evidence>
<dbReference type="AlphaFoldDB" id="A0AAE3GX68"/>
<feature type="region of interest" description="Disordered" evidence="10">
    <location>
        <begin position="1"/>
        <end position="40"/>
    </location>
</feature>
<dbReference type="GO" id="GO:0030170">
    <property type="term" value="F:pyridoxal phosphate binding"/>
    <property type="evidence" value="ECO:0007669"/>
    <property type="project" value="TreeGrafter"/>
</dbReference>
<dbReference type="CDD" id="cd00613">
    <property type="entry name" value="GDC-P"/>
    <property type="match status" value="2"/>
</dbReference>
<dbReference type="Pfam" id="PF21478">
    <property type="entry name" value="GcvP2_C"/>
    <property type="match status" value="1"/>
</dbReference>
<dbReference type="GO" id="GO:0016594">
    <property type="term" value="F:glycine binding"/>
    <property type="evidence" value="ECO:0007669"/>
    <property type="project" value="TreeGrafter"/>
</dbReference>
<evidence type="ECO:0000259" key="12">
    <source>
        <dbReference type="Pfam" id="PF21478"/>
    </source>
</evidence>
<evidence type="ECO:0000256" key="4">
    <source>
        <dbReference type="ARBA" id="ARBA00022898"/>
    </source>
</evidence>
<evidence type="ECO:0000256" key="1">
    <source>
        <dbReference type="ARBA" id="ARBA00001933"/>
    </source>
</evidence>
<dbReference type="PANTHER" id="PTHR11773:SF1">
    <property type="entry name" value="GLYCINE DEHYDROGENASE (DECARBOXYLATING), MITOCHONDRIAL"/>
    <property type="match status" value="1"/>
</dbReference>
<evidence type="ECO:0000256" key="2">
    <source>
        <dbReference type="ARBA" id="ARBA00003788"/>
    </source>
</evidence>
<evidence type="ECO:0000313" key="14">
    <source>
        <dbReference type="Proteomes" id="UP001204953"/>
    </source>
</evidence>
<dbReference type="EMBL" id="JAMZMM010000496">
    <property type="protein sequence ID" value="MCP2732159.1"/>
    <property type="molecule type" value="Genomic_DNA"/>
</dbReference>
<feature type="domain" description="Glycine dehydrogenase C-terminal" evidence="12">
    <location>
        <begin position="859"/>
        <end position="980"/>
    </location>
</feature>
<dbReference type="NCBIfam" id="TIGR00461">
    <property type="entry name" value="gcvP"/>
    <property type="match status" value="1"/>
</dbReference>
<dbReference type="InterPro" id="IPR015422">
    <property type="entry name" value="PyrdxlP-dep_Trfase_small"/>
</dbReference>
<organism evidence="13 14">
    <name type="scientific">Limnofasciculus baicalensis BBK-W-15</name>
    <dbReference type="NCBI Taxonomy" id="2699891"/>
    <lineage>
        <taxon>Bacteria</taxon>
        <taxon>Bacillati</taxon>
        <taxon>Cyanobacteriota</taxon>
        <taxon>Cyanophyceae</taxon>
        <taxon>Coleofasciculales</taxon>
        <taxon>Coleofasciculaceae</taxon>
        <taxon>Limnofasciculus</taxon>
        <taxon>Limnofasciculus baicalensis</taxon>
    </lineage>
</organism>
<dbReference type="FunFam" id="3.40.640.10:FF:000007">
    <property type="entry name" value="glycine dehydrogenase (Decarboxylating), mitochondrial"/>
    <property type="match status" value="1"/>
</dbReference>
<dbReference type="InterPro" id="IPR015424">
    <property type="entry name" value="PyrdxlP-dep_Trfase"/>
</dbReference>
<reference evidence="13" key="1">
    <citation type="submission" date="2022-06" db="EMBL/GenBank/DDBJ databases">
        <title>New cyanobacteria of genus Symplocastrum in benthos of Lake Baikal.</title>
        <authorList>
            <person name="Sorokovikova E."/>
            <person name="Tikhonova I."/>
            <person name="Krasnopeev A."/>
            <person name="Evseev P."/>
            <person name="Gladkikh A."/>
            <person name="Belykh O."/>
        </authorList>
    </citation>
    <scope>NUCLEOTIDE SEQUENCE</scope>
    <source>
        <strain evidence="13">BBK-W-15</strain>
    </source>
</reference>
<proteinExistence type="inferred from homology"/>
<evidence type="ECO:0000256" key="10">
    <source>
        <dbReference type="SAM" id="MobiDB-lite"/>
    </source>
</evidence>
<dbReference type="FunFam" id="3.90.1150.10:FF:000007">
    <property type="entry name" value="Glycine dehydrogenase (decarboxylating), mitochondrial"/>
    <property type="match status" value="1"/>
</dbReference>
<comment type="cofactor">
    <cofactor evidence="1 8 9">
        <name>pyridoxal 5'-phosphate</name>
        <dbReference type="ChEBI" id="CHEBI:597326"/>
    </cofactor>
</comment>
<dbReference type="GO" id="GO:0004375">
    <property type="term" value="F:glycine dehydrogenase (decarboxylating) activity"/>
    <property type="evidence" value="ECO:0007669"/>
    <property type="project" value="UniProtKB-EC"/>
</dbReference>
<protein>
    <recommendedName>
        <fullName evidence="8">Glycine dehydrogenase (decarboxylating)</fullName>
        <ecNumber evidence="8">1.4.4.2</ecNumber>
    </recommendedName>
    <alternativeName>
        <fullName evidence="8">Glycine cleavage system P-protein</fullName>
    </alternativeName>
    <alternativeName>
        <fullName evidence="8">Glycine decarboxylase</fullName>
    </alternativeName>
    <alternativeName>
        <fullName evidence="8">Glycine dehydrogenase (aminomethyl-transferring)</fullName>
    </alternativeName>
</protein>
<dbReference type="PANTHER" id="PTHR11773">
    <property type="entry name" value="GLYCINE DEHYDROGENASE, DECARBOXYLATING"/>
    <property type="match status" value="1"/>
</dbReference>
<keyword evidence="14" id="KW-1185">Reference proteome</keyword>
<gene>
    <name evidence="8 13" type="primary">gcvP</name>
    <name evidence="13" type="ORF">NJ959_27390</name>
</gene>
<comment type="subunit">
    <text evidence="6">Homodimer. The glycine cleavage system is composed of four proteins: P, T, L and H.</text>
</comment>
<sequence length="1038" mass="113433">MSNFDITVNPDTNSDYPNTSASDYPNTSTSDRNILNSQPPLSLPESLISTDSFAARHIGTNTNDIQKMLKVLGFASLDELIDKAVPASIRLKQPLNLPTAQSEYAALAKLKEIASKNQVFRSFIGMGYHDCITPPVIQRNILENPGWYTAYTPYQAEIAQGRLEALLNFQTMIIDLTGLDIANASLLDEGTAAAEAMTMSYGICKTKANAFFISQSCHPQTIAVVATRAKPLGIEIIIGDHQTFDFETKIFGALLQYPATDGRIYDYREFIAKVHQVGGLATVAADPLSLTLLTPPGEFGADIAVGSTQRFGVPLGFGGPHAAYFATREAYKRQVPGRIVGVSKDAQGKPALRLALQTREQHIRRDKATSNICTAQVLLAVIASMYAVYHGSEGIKRIAQRIHNLTVILAAGLKRLGYEIGSEHFFDTLRVELGNRSLITILETAAARKINLRVLDETAIGISLDETTSVVDLIDLWQIFASGEQLHFTVGELAAELATDGVTDVTDVTDILFVTDKVSAKTNNPSAATSAAKFARTSNYLTNPVFNRYHSETELLRYLHRLESKDLSLTTSMIPLGSCTMKLNATAEMMPVTWTEFGKIHPFAPKSQTQGYQILCQQLEEWLSEITGFAGISLQPNAGSQGEYAGLLVIRKYHEYRGEVYRNICLIPESAHGTNPASAVMAGLKVVAVACDEEGNIDLKDLKNKAEKHSNELAALMITYPSTHGVFEEEVKEICDIIHTHGGQVYLDGANMNAQVGLCRPGDFGADVCHLNLHKTFCIPHGGGGPGMGPIGVMSHLVPFLPDVSLISSQQPTTNNQQPTTTNNQSIGAISAAPWGSASILTISWMYIAMMGALGLTEATKVAILNANYIARLLESYYPILYKGKSGLVAHECILDLRSLKKSAAIEVEDIAKRLMDYGFHAPTVSWPVAGTVMVEPTESESKEELDRFCEAMMAIRKEIEAIESGKMNRENNPLKNAPHTAETLLSDEWEHPYSRAEAAYPAPWTREHKFWPIVGRIDNAFGDRNLVCSCAGMEDYK</sequence>
<evidence type="ECO:0000259" key="11">
    <source>
        <dbReference type="Pfam" id="PF02347"/>
    </source>
</evidence>
<dbReference type="FunFam" id="3.90.1150.10:FF:000025">
    <property type="entry name" value="Glycine cleavage system P protein"/>
    <property type="match status" value="1"/>
</dbReference>
<dbReference type="HAMAP" id="MF_00711">
    <property type="entry name" value="GcvP"/>
    <property type="match status" value="1"/>
</dbReference>
<evidence type="ECO:0000256" key="5">
    <source>
        <dbReference type="ARBA" id="ARBA00023002"/>
    </source>
</evidence>
<dbReference type="InterPro" id="IPR015421">
    <property type="entry name" value="PyrdxlP-dep_Trfase_major"/>
</dbReference>
<dbReference type="NCBIfam" id="NF003346">
    <property type="entry name" value="PRK04366.1"/>
    <property type="match status" value="1"/>
</dbReference>
<evidence type="ECO:0000256" key="7">
    <source>
        <dbReference type="ARBA" id="ARBA00049026"/>
    </source>
</evidence>
<comment type="catalytic activity">
    <reaction evidence="7 8">
        <text>N(6)-[(R)-lipoyl]-L-lysyl-[glycine-cleavage complex H protein] + glycine + H(+) = N(6)-[(R)-S(8)-aminomethyldihydrolipoyl]-L-lysyl-[glycine-cleavage complex H protein] + CO2</text>
        <dbReference type="Rhea" id="RHEA:24304"/>
        <dbReference type="Rhea" id="RHEA-COMP:10494"/>
        <dbReference type="Rhea" id="RHEA-COMP:10495"/>
        <dbReference type="ChEBI" id="CHEBI:15378"/>
        <dbReference type="ChEBI" id="CHEBI:16526"/>
        <dbReference type="ChEBI" id="CHEBI:57305"/>
        <dbReference type="ChEBI" id="CHEBI:83099"/>
        <dbReference type="ChEBI" id="CHEBI:83143"/>
        <dbReference type="EC" id="1.4.4.2"/>
    </reaction>
</comment>
<comment type="similarity">
    <text evidence="3 8">Belongs to the GcvP family.</text>
</comment>
<comment type="function">
    <text evidence="2 8">The glycine cleavage system catalyzes the degradation of glycine. The P protein binds the alpha-amino group of glycine through its pyridoxal phosphate cofactor; CO(2) is released and the remaining methylamine moiety is then transferred to the lipoamide cofactor of the H protein.</text>
</comment>
<dbReference type="GO" id="GO:0005829">
    <property type="term" value="C:cytosol"/>
    <property type="evidence" value="ECO:0007669"/>
    <property type="project" value="TreeGrafter"/>
</dbReference>
<evidence type="ECO:0000256" key="8">
    <source>
        <dbReference type="HAMAP-Rule" id="MF_00711"/>
    </source>
</evidence>
<feature type="modified residue" description="N6-(pyridoxal phosphate)lysine" evidence="8 9">
    <location>
        <position position="775"/>
    </location>
</feature>
<dbReference type="Pfam" id="PF02347">
    <property type="entry name" value="GDC-P"/>
    <property type="match status" value="2"/>
</dbReference>
<accession>A0AAE3GX68</accession>
<dbReference type="InterPro" id="IPR003437">
    <property type="entry name" value="GcvP"/>
</dbReference>
<keyword evidence="4 8" id="KW-0663">Pyridoxal phosphate</keyword>
<dbReference type="InterPro" id="IPR049315">
    <property type="entry name" value="GDC-P_N"/>
</dbReference>
<feature type="domain" description="Glycine cleavage system P-protein N-terminal" evidence="11">
    <location>
        <begin position="544"/>
        <end position="803"/>
    </location>
</feature>
<evidence type="ECO:0000256" key="6">
    <source>
        <dbReference type="ARBA" id="ARBA00046415"/>
    </source>
</evidence>
<dbReference type="Proteomes" id="UP001204953">
    <property type="component" value="Unassembled WGS sequence"/>
</dbReference>
<dbReference type="Gene3D" id="3.40.640.10">
    <property type="entry name" value="Type I PLP-dependent aspartate aminotransferase-like (Major domain)"/>
    <property type="match status" value="2"/>
</dbReference>
<dbReference type="SUPFAM" id="SSF53383">
    <property type="entry name" value="PLP-dependent transferases"/>
    <property type="match status" value="2"/>
</dbReference>
<dbReference type="GO" id="GO:0005960">
    <property type="term" value="C:glycine cleavage complex"/>
    <property type="evidence" value="ECO:0007669"/>
    <property type="project" value="TreeGrafter"/>
</dbReference>
<dbReference type="Gene3D" id="3.90.1150.10">
    <property type="entry name" value="Aspartate Aminotransferase, domain 1"/>
    <property type="match status" value="1"/>
</dbReference>
<evidence type="ECO:0000313" key="13">
    <source>
        <dbReference type="EMBL" id="MCP2732159.1"/>
    </source>
</evidence>
<dbReference type="InterPro" id="IPR020581">
    <property type="entry name" value="GDC_P"/>
</dbReference>
<name>A0AAE3GX68_9CYAN</name>
<comment type="caution">
    <text evidence="13">The sequence shown here is derived from an EMBL/GenBank/DDBJ whole genome shotgun (WGS) entry which is preliminary data.</text>
</comment>
<dbReference type="EC" id="1.4.4.2" evidence="8"/>